<dbReference type="SMART" id="SM00471">
    <property type="entry name" value="HDc"/>
    <property type="match status" value="1"/>
</dbReference>
<dbReference type="SUPFAM" id="SSF55021">
    <property type="entry name" value="ACT-like"/>
    <property type="match status" value="2"/>
</dbReference>
<dbReference type="Pfam" id="PF08335">
    <property type="entry name" value="GlnD_UR_UTase"/>
    <property type="match status" value="1"/>
</dbReference>
<keyword evidence="3" id="KW-0677">Repeat</keyword>
<reference evidence="10 12" key="1">
    <citation type="submission" date="2017-01" db="EMBL/GenBank/DDBJ databases">
        <authorList>
            <person name="Wolfgang W.J."/>
            <person name="Cole J."/>
            <person name="Wroblewski D."/>
            <person name="Mcginnis J."/>
            <person name="Musser K.A."/>
        </authorList>
    </citation>
    <scope>NUCLEOTIDE SEQUENCE [LARGE SCALE GENOMIC DNA]</scope>
    <source>
        <strain evidence="10 12">DSM 21643</strain>
    </source>
</reference>
<keyword evidence="1 7" id="KW-0808">Transferase</keyword>
<dbReference type="KEGG" id="nzo:SAMEA4504057_1185"/>
<dbReference type="InterPro" id="IPR003607">
    <property type="entry name" value="HD/PDEase_dom"/>
</dbReference>
<dbReference type="InterPro" id="IPR045865">
    <property type="entry name" value="ACT-like_dom_sf"/>
</dbReference>
<dbReference type="InterPro" id="IPR013546">
    <property type="entry name" value="PII_UdlTrfase/GS_AdlTrfase"/>
</dbReference>
<dbReference type="EC" id="3.1.4.-" evidence="7"/>
<dbReference type="PANTHER" id="PTHR47320:SF1">
    <property type="entry name" value="BIFUNCTIONAL URIDYLYLTRANSFERASE_URIDYLYL-REMOVING ENZYME"/>
    <property type="match status" value="1"/>
</dbReference>
<evidence type="ECO:0000256" key="5">
    <source>
        <dbReference type="ARBA" id="ARBA00022842"/>
    </source>
</evidence>
<dbReference type="PROSITE" id="PS51831">
    <property type="entry name" value="HD"/>
    <property type="match status" value="1"/>
</dbReference>
<evidence type="ECO:0000256" key="3">
    <source>
        <dbReference type="ARBA" id="ARBA00022737"/>
    </source>
</evidence>
<dbReference type="EC" id="2.7.7.59" evidence="7"/>
<dbReference type="SUPFAM" id="SSF109604">
    <property type="entry name" value="HD-domain/PDEase-like"/>
    <property type="match status" value="1"/>
</dbReference>
<dbReference type="InterPro" id="IPR043519">
    <property type="entry name" value="NT_sf"/>
</dbReference>
<dbReference type="SUPFAM" id="SSF81301">
    <property type="entry name" value="Nucleotidyltransferase"/>
    <property type="match status" value="1"/>
</dbReference>
<comment type="domain">
    <text evidence="7">Has four distinct domains: an N-terminal nucleotidyltransferase (NT) domain responsible for UTase activity, a central HD domain that encodes UR activity, and two C-terminal ACT domains that seem to have a role in glutamine sensing.</text>
</comment>
<dbReference type="NCBIfam" id="TIGR01693">
    <property type="entry name" value="UTase_glnD"/>
    <property type="match status" value="1"/>
</dbReference>
<feature type="region of interest" description="Uridylyltransferase" evidence="7">
    <location>
        <begin position="1"/>
        <end position="320"/>
    </location>
</feature>
<protein>
    <recommendedName>
        <fullName evidence="7">Bifunctional uridylyltransferase/uridylyl-removing enzyme</fullName>
        <shortName evidence="7">UTase/UR</shortName>
    </recommendedName>
    <alternativeName>
        <fullName evidence="7">Bifunctional [protein-PII] modification enzyme</fullName>
    </alternativeName>
    <alternativeName>
        <fullName evidence="7">Bifunctional nitrogen sensor protein</fullName>
    </alternativeName>
    <domain>
        <recommendedName>
            <fullName evidence="7">[Protein-PII] uridylyltransferase</fullName>
            <shortName evidence="7">PII uridylyltransferase</shortName>
            <shortName evidence="7">UTase</shortName>
            <ecNumber evidence="7">2.7.7.59</ecNumber>
        </recommendedName>
    </domain>
    <domain>
        <recommendedName>
            <fullName evidence="7">[Protein-PII]-UMP uridylyl-removing enzyme</fullName>
            <shortName evidence="7">UR</shortName>
            <ecNumber evidence="7">3.1.4.-</ecNumber>
        </recommendedName>
    </domain>
</protein>
<evidence type="ECO:0000313" key="13">
    <source>
        <dbReference type="Proteomes" id="UP000215033"/>
    </source>
</evidence>
<keyword evidence="5 7" id="KW-0460">Magnesium</keyword>
<dbReference type="InterPro" id="IPR005105">
    <property type="entry name" value="GlnD_Uridyltrans_N"/>
</dbReference>
<evidence type="ECO:0000256" key="2">
    <source>
        <dbReference type="ARBA" id="ARBA00022695"/>
    </source>
</evidence>
<evidence type="ECO:0000256" key="4">
    <source>
        <dbReference type="ARBA" id="ARBA00022801"/>
    </source>
</evidence>
<feature type="domain" description="ACT" evidence="8">
    <location>
        <begin position="674"/>
        <end position="757"/>
    </location>
</feature>
<dbReference type="Proteomes" id="UP000193466">
    <property type="component" value="Unassembled WGS sequence"/>
</dbReference>
<dbReference type="PIRSF" id="PIRSF006288">
    <property type="entry name" value="PII_uridyltransf"/>
    <property type="match status" value="1"/>
</dbReference>
<comment type="caution">
    <text evidence="7">Lacks conserved residue(s) required for the propagation of feature annotation.</text>
</comment>
<feature type="domain" description="HD" evidence="9">
    <location>
        <begin position="438"/>
        <end position="560"/>
    </location>
</feature>
<evidence type="ECO:0000259" key="9">
    <source>
        <dbReference type="PROSITE" id="PS51831"/>
    </source>
</evidence>
<dbReference type="CDD" id="cd00077">
    <property type="entry name" value="HDc"/>
    <property type="match status" value="1"/>
</dbReference>
<dbReference type="Pfam" id="PF03445">
    <property type="entry name" value="DUF294"/>
    <property type="match status" value="1"/>
</dbReference>
<comment type="cofactor">
    <cofactor evidence="7">
        <name>Mg(2+)</name>
        <dbReference type="ChEBI" id="CHEBI:18420"/>
    </cofactor>
</comment>
<feature type="domain" description="ACT" evidence="8">
    <location>
        <begin position="788"/>
        <end position="856"/>
    </location>
</feature>
<comment type="catalytic activity">
    <reaction evidence="7">
        <text>[protein-PII]-uridylyl-L-tyrosine + H2O = [protein-PII]-L-tyrosine + UMP + H(+)</text>
        <dbReference type="Rhea" id="RHEA:48600"/>
        <dbReference type="Rhea" id="RHEA-COMP:12147"/>
        <dbReference type="Rhea" id="RHEA-COMP:12148"/>
        <dbReference type="ChEBI" id="CHEBI:15377"/>
        <dbReference type="ChEBI" id="CHEBI:15378"/>
        <dbReference type="ChEBI" id="CHEBI:46858"/>
        <dbReference type="ChEBI" id="CHEBI:57865"/>
        <dbReference type="ChEBI" id="CHEBI:90602"/>
    </reaction>
</comment>
<keyword evidence="6 7" id="KW-0511">Multifunctional enzyme</keyword>
<evidence type="ECO:0000313" key="11">
    <source>
        <dbReference type="EMBL" id="SNU79682.1"/>
    </source>
</evidence>
<dbReference type="Gene3D" id="1.10.3210.10">
    <property type="entry name" value="Hypothetical protein af1432"/>
    <property type="match status" value="1"/>
</dbReference>
<gene>
    <name evidence="7" type="primary">glnD</name>
    <name evidence="10" type="ORF">BWD10_04455</name>
    <name evidence="11" type="ORF">SAMEA4504057_01185</name>
</gene>
<proteinExistence type="inferred from homology"/>
<evidence type="ECO:0000256" key="1">
    <source>
        <dbReference type="ARBA" id="ARBA00022679"/>
    </source>
</evidence>
<dbReference type="EMBL" id="LT906434">
    <property type="protein sequence ID" value="SNU79682.1"/>
    <property type="molecule type" value="Genomic_DNA"/>
</dbReference>
<dbReference type="EMBL" id="MTBM01000004">
    <property type="protein sequence ID" value="OSI10710.1"/>
    <property type="molecule type" value="Genomic_DNA"/>
</dbReference>
<keyword evidence="2 7" id="KW-0548">Nucleotidyltransferase</keyword>
<dbReference type="GO" id="GO:0008773">
    <property type="term" value="F:[protein-PII] uridylyltransferase activity"/>
    <property type="evidence" value="ECO:0007669"/>
    <property type="project" value="UniProtKB-UniRule"/>
</dbReference>
<dbReference type="CDD" id="cd05401">
    <property type="entry name" value="NT_GlnE_GlnD_like"/>
    <property type="match status" value="1"/>
</dbReference>
<evidence type="ECO:0000256" key="7">
    <source>
        <dbReference type="HAMAP-Rule" id="MF_00277"/>
    </source>
</evidence>
<dbReference type="GO" id="GO:0006808">
    <property type="term" value="P:regulation of nitrogen utilization"/>
    <property type="evidence" value="ECO:0007669"/>
    <property type="project" value="UniProtKB-UniRule"/>
</dbReference>
<dbReference type="Pfam" id="PF01966">
    <property type="entry name" value="HD"/>
    <property type="match status" value="1"/>
</dbReference>
<dbReference type="CDD" id="cd04900">
    <property type="entry name" value="ACT_UUR-like_1"/>
    <property type="match status" value="1"/>
</dbReference>
<name>A0AB38DQR3_9NEIS</name>
<evidence type="ECO:0000256" key="6">
    <source>
        <dbReference type="ARBA" id="ARBA00023268"/>
    </source>
</evidence>
<evidence type="ECO:0000313" key="10">
    <source>
        <dbReference type="EMBL" id="OSI10710.1"/>
    </source>
</evidence>
<accession>A0AB38DQR3</accession>
<dbReference type="PROSITE" id="PS51671">
    <property type="entry name" value="ACT"/>
    <property type="match status" value="2"/>
</dbReference>
<dbReference type="PANTHER" id="PTHR47320">
    <property type="entry name" value="BIFUNCTIONAL URIDYLYLTRANSFERASE/URIDYLYL-REMOVING ENZYME"/>
    <property type="match status" value="1"/>
</dbReference>
<evidence type="ECO:0000313" key="12">
    <source>
        <dbReference type="Proteomes" id="UP000193466"/>
    </source>
</evidence>
<comment type="catalytic activity">
    <reaction evidence="7">
        <text>[protein-PII]-L-tyrosine + UTP = [protein-PII]-uridylyl-L-tyrosine + diphosphate</text>
        <dbReference type="Rhea" id="RHEA:13673"/>
        <dbReference type="Rhea" id="RHEA-COMP:12147"/>
        <dbReference type="Rhea" id="RHEA-COMP:12148"/>
        <dbReference type="ChEBI" id="CHEBI:33019"/>
        <dbReference type="ChEBI" id="CHEBI:46398"/>
        <dbReference type="ChEBI" id="CHEBI:46858"/>
        <dbReference type="ChEBI" id="CHEBI:90602"/>
        <dbReference type="EC" id="2.7.7.59"/>
    </reaction>
</comment>
<sequence>MLPNLIPAAAETLKQRKQEAVEAYRTQRSPLVFFEQYTQAIDDMLAVLWQALFAEQNNLCLLATGGFGRGEMYPYSDVDLALVSAEPLTAEEQEKTAAFVQALWDMQLTPALKAGSIEELSESAREDITGDTAFLEARFLHGNRELCGELLKRINLQRDTVSFIEAKLLEMQQRHAKSQGTGAVLEPNIKTCPGGLRDIHTMLWLAKAQGLDAPLGTLISQGVLTRTEAAMLLNSHTQLATIRIELHLAAGRNEDRLIFDLQAQVAENMGWQEESQRAKSEKLMRTFYRASKTLTQLGGILLPMLRGRVYSLIRRVVHRIDNHYYQLDNQVAVYDKQLFARQPEHLFKIIEILQTRNDISSIAPKTLRAWWAATRKINRSFYLNPKNRRRFIGFFKQGEGLTRVMRFLNLYGVLERYLPAWGKIVGLLQHDLFHIYPVDDHILTVLHHMRRLAMDSRSHELPFASALMHAFEKKHILYLAAFFHDIAKGRGGDHSIEGIADARRFAADHFLDEEESALLCWLVEDHLLMSAVAQKEDIQDPDVISHFCERVQTQERLSALYLLTVSDIRGTNPKLWNSWKAGLLESLFHAAARRFAGESGSRHLLVSRRQQSAVDQLNRAGTPEKQQKKLWQALGSAYFVRHELQEILWHTANLVHQTESPQVRSRLLDSATLQVMVFMPNAPRLFARLCRIFSHQGFDILAARAFVTEHNYILDTFIVHMPEKYNRSEYPNVQSALEAEINNFIHGCDTTQTHSPQSTAVRSRRSRHLPIAPGVQLIPESDYPGWYTLEIIAVNRPYLLANIAEVLSDQDISLRYAKIATLDERAEDSFVLFSPQLDNSKNQLALTRALLEQLSA</sequence>
<reference evidence="11 13" key="2">
    <citation type="submission" date="2017-06" db="EMBL/GenBank/DDBJ databases">
        <authorList>
            <consortium name="Pathogen Informatics"/>
        </authorList>
    </citation>
    <scope>NUCLEOTIDE SEQUENCE [LARGE SCALE GENOMIC DNA]</scope>
    <source>
        <strain evidence="11 13">NCTC12230</strain>
    </source>
</reference>
<comment type="similarity">
    <text evidence="7">Belongs to the GlnD family.</text>
</comment>
<keyword evidence="12" id="KW-1185">Reference proteome</keyword>
<organism evidence="11 13">
    <name type="scientific">Neisseria zoodegmatis</name>
    <dbReference type="NCBI Taxonomy" id="326523"/>
    <lineage>
        <taxon>Bacteria</taxon>
        <taxon>Pseudomonadati</taxon>
        <taxon>Pseudomonadota</taxon>
        <taxon>Betaproteobacteria</taxon>
        <taxon>Neisseriales</taxon>
        <taxon>Neisseriaceae</taxon>
        <taxon>Neisseria</taxon>
    </lineage>
</organism>
<dbReference type="HAMAP" id="MF_00277">
    <property type="entry name" value="PII_uridylyl_transf"/>
    <property type="match status" value="1"/>
</dbReference>
<dbReference type="RefSeq" id="WP_085363239.1">
    <property type="nucleotide sequence ID" value="NZ_LT906434.1"/>
</dbReference>
<comment type="activity regulation">
    <text evidence="7">Uridylyltransferase (UTase) activity is inhibited by glutamine, while glutamine activates uridylyl-removing (UR) activity.</text>
</comment>
<keyword evidence="4 7" id="KW-0378">Hydrolase</keyword>
<dbReference type="SUPFAM" id="SSF81593">
    <property type="entry name" value="Nucleotidyltransferase substrate binding subunit/domain"/>
    <property type="match status" value="1"/>
</dbReference>
<evidence type="ECO:0000259" key="8">
    <source>
        <dbReference type="PROSITE" id="PS51671"/>
    </source>
</evidence>
<dbReference type="InterPro" id="IPR010043">
    <property type="entry name" value="UTase/UR"/>
</dbReference>
<dbReference type="Proteomes" id="UP000215033">
    <property type="component" value="Chromosome 1"/>
</dbReference>
<comment type="function">
    <text evidence="7">Modifies, by uridylylation and deuridylylation, the PII regulatory proteins (GlnB and homologs), in response to the nitrogen status of the cell that GlnD senses through the glutamine level. Under low glutamine levels, catalyzes the conversion of the PII proteins and UTP to PII-UMP and PPi, while under higher glutamine levels, GlnD hydrolyzes PII-UMP to PII and UMP (deuridylylation). Thus, controls uridylylation state and activity of the PII proteins, and plays an important role in the regulation of nitrogen metabolism.</text>
</comment>
<dbReference type="InterPro" id="IPR002912">
    <property type="entry name" value="ACT_dom"/>
</dbReference>
<dbReference type="GO" id="GO:0008081">
    <property type="term" value="F:phosphoric diester hydrolase activity"/>
    <property type="evidence" value="ECO:0007669"/>
    <property type="project" value="UniProtKB-UniRule"/>
</dbReference>
<dbReference type="AlphaFoldDB" id="A0AB38DQR3"/>
<dbReference type="InterPro" id="IPR006674">
    <property type="entry name" value="HD_domain"/>
</dbReference>